<name>A0A2T1G681_9CYAN</name>
<protein>
    <submittedName>
        <fullName evidence="1">Uncharacterized protein</fullName>
    </submittedName>
</protein>
<gene>
    <name evidence="1" type="ORF">C7B77_20155</name>
</gene>
<sequence>MKVMNQDFYCRLEIFCFYNMKPNNFIKSRHSDIEDIEYYNSVTVYDVYSRNFDDYKSVIECLHEVEEIYKTEIFSLENNDALKNYCFSLFIYNKWKSSLRICMHLNKWRLGGVSLLTNEWKENLQKLDDFPNYVWVRTPENDDIDFDECEFISKEKACLLLYEWLETNEYSKDLTYEEYSSYRNEFYNLLTNKYSSS</sequence>
<evidence type="ECO:0000313" key="1">
    <source>
        <dbReference type="EMBL" id="PSB52777.1"/>
    </source>
</evidence>
<reference evidence="1 2" key="1">
    <citation type="submission" date="2018-03" db="EMBL/GenBank/DDBJ databases">
        <title>The ancient ancestry and fast evolution of plastids.</title>
        <authorList>
            <person name="Moore K.R."/>
            <person name="Magnabosco C."/>
            <person name="Momper L."/>
            <person name="Gold D.A."/>
            <person name="Bosak T."/>
            <person name="Fournier G.P."/>
        </authorList>
    </citation>
    <scope>NUCLEOTIDE SEQUENCE [LARGE SCALE GENOMIC DNA]</scope>
    <source>
        <strain evidence="1 2">CCALA 037</strain>
    </source>
</reference>
<keyword evidence="2" id="KW-1185">Reference proteome</keyword>
<dbReference type="Proteomes" id="UP000238937">
    <property type="component" value="Unassembled WGS sequence"/>
</dbReference>
<organism evidence="1 2">
    <name type="scientific">Chamaesiphon polymorphus CCALA 037</name>
    <dbReference type="NCBI Taxonomy" id="2107692"/>
    <lineage>
        <taxon>Bacteria</taxon>
        <taxon>Bacillati</taxon>
        <taxon>Cyanobacteriota</taxon>
        <taxon>Cyanophyceae</taxon>
        <taxon>Gomontiellales</taxon>
        <taxon>Chamaesiphonaceae</taxon>
        <taxon>Chamaesiphon</taxon>
    </lineage>
</organism>
<dbReference type="EMBL" id="PVWO01000317">
    <property type="protein sequence ID" value="PSB52777.1"/>
    <property type="molecule type" value="Genomic_DNA"/>
</dbReference>
<proteinExistence type="predicted"/>
<accession>A0A2T1G681</accession>
<dbReference type="AlphaFoldDB" id="A0A2T1G681"/>
<comment type="caution">
    <text evidence="1">The sequence shown here is derived from an EMBL/GenBank/DDBJ whole genome shotgun (WGS) entry which is preliminary data.</text>
</comment>
<evidence type="ECO:0000313" key="2">
    <source>
        <dbReference type="Proteomes" id="UP000238937"/>
    </source>
</evidence>